<evidence type="ECO:0000313" key="2">
    <source>
        <dbReference type="EMBL" id="MBS4182729.1"/>
    </source>
</evidence>
<proteinExistence type="predicted"/>
<protein>
    <submittedName>
        <fullName evidence="2">Uncharacterized protein</fullName>
    </submittedName>
</protein>
<feature type="compositionally biased region" description="Basic and acidic residues" evidence="1">
    <location>
        <begin position="507"/>
        <end position="540"/>
    </location>
</feature>
<name>A0A942SYM2_9BACI</name>
<comment type="caution">
    <text evidence="2">The sequence shown here is derived from an EMBL/GenBank/DDBJ whole genome shotgun (WGS) entry which is preliminary data.</text>
</comment>
<accession>A0A942SYM2</accession>
<gene>
    <name evidence="2" type="ORF">KHB02_15130</name>
</gene>
<dbReference type="EMBL" id="JAGYPE010000002">
    <property type="protein sequence ID" value="MBS4182729.1"/>
    <property type="molecule type" value="Genomic_DNA"/>
</dbReference>
<feature type="compositionally biased region" description="Low complexity" evidence="1">
    <location>
        <begin position="184"/>
        <end position="207"/>
    </location>
</feature>
<organism evidence="2">
    <name type="scientific">Neobacillus citreus</name>
    <dbReference type="NCBI Taxonomy" id="2833578"/>
    <lineage>
        <taxon>Bacteria</taxon>
        <taxon>Bacillati</taxon>
        <taxon>Bacillota</taxon>
        <taxon>Bacilli</taxon>
        <taxon>Bacillales</taxon>
        <taxon>Bacillaceae</taxon>
        <taxon>Neobacillus</taxon>
    </lineage>
</organism>
<dbReference type="AlphaFoldDB" id="A0A942SYM2"/>
<reference evidence="2" key="1">
    <citation type="submission" date="2021-05" db="EMBL/GenBank/DDBJ databases">
        <title>Novel Bacillus species.</title>
        <authorList>
            <person name="Liu G."/>
        </authorList>
    </citation>
    <scope>NUCLEOTIDE SEQUENCE</scope>
    <source>
        <strain evidence="2">FJAT-50051</strain>
    </source>
</reference>
<dbReference type="InterPro" id="IPR046561">
    <property type="entry name" value="DUF6716"/>
</dbReference>
<evidence type="ECO:0000256" key="1">
    <source>
        <dbReference type="SAM" id="MobiDB-lite"/>
    </source>
</evidence>
<sequence>MVGLVDTDSFAKWGAHLLATAPAHWSIDLVTIATPRTASPTQLRSAFRGLAGVLGRVADEPPAPRDVDSVLDELREDPPDVVLVSLIGPVAELVIEEVHRRVPDRPVLVTGLPGISFPAKWKGVFFRARADLFVLHSHRERRAYESLASEGGVVPHFALSTLPFARRTPERPIAAPAPSPLPVSLPVSLPRAGESAPHAAAGPAGTAHSRPDPLPAGLANALPLPQPRAGESAPHAAAGPTGSARSRPGRPDPGTAPARDSVVFAAQPSVPADLADRRRIVRWLADTARAHPRWRVVIKTRASAGEQQTHREQYPYPDLLPEDAPANLVVETGPMAEHLERAVALVTVSSTAVLEAVALGVPALTLTDFGVARNLINEVFVDSGLEGDARDLVDGRFGQVRASWMQDNYFHPPADDDWVDRVEALMGLRDAGTLEDRPAARRSRGGALRRAWERRNALGSADRSALGVVALVIGTPVRSVKRAGRAVRRAFAADDLTANTAPPRSQRGPDPEPAQRRPDPERSEGLRHRQEELVARRDPR</sequence>
<feature type="region of interest" description="Disordered" evidence="1">
    <location>
        <begin position="493"/>
        <end position="540"/>
    </location>
</feature>
<dbReference type="Pfam" id="PF20471">
    <property type="entry name" value="DUF6716"/>
    <property type="match status" value="2"/>
</dbReference>
<feature type="region of interest" description="Disordered" evidence="1">
    <location>
        <begin position="170"/>
        <end position="259"/>
    </location>
</feature>
<dbReference type="SUPFAM" id="SSF53756">
    <property type="entry name" value="UDP-Glycosyltransferase/glycogen phosphorylase"/>
    <property type="match status" value="1"/>
</dbReference>